<keyword evidence="6" id="KW-1185">Reference proteome</keyword>
<dbReference type="InterPro" id="IPR052021">
    <property type="entry name" value="Type-I_RS_S_subunit"/>
</dbReference>
<evidence type="ECO:0000313" key="6">
    <source>
        <dbReference type="Proteomes" id="UP000025756"/>
    </source>
</evidence>
<evidence type="ECO:0000256" key="3">
    <source>
        <dbReference type="ARBA" id="ARBA00023125"/>
    </source>
</evidence>
<evidence type="ECO:0000256" key="1">
    <source>
        <dbReference type="ARBA" id="ARBA00010923"/>
    </source>
</evidence>
<sequence length="291" mass="33058">MLRPNSLVDAGYFAHYFQTPNYRSKISSLAAGANINNIRNEHLDNLEIRLPTLPEQRRIAAILDKASALRTRRRAAIAKLDELLQSVFIHMFGDPITNPKAKVEELSELCSRITDGTHQSPQWAESGVPFLFQSNVKPFEIDFSTKKSISVEEYKSLTARCPIEYGDVLFTIVGSYGNAAMVKTQEKFCFQRHIAHLKPHKDVLPQFLEAMLNQKAIKQQADERVTGVAQKTLILKELRALKVLHPPLIEQQKFSVIVTKIQTIKSEMRRSAEKLDELFLSLQQRAFSGKL</sequence>
<dbReference type="InterPro" id="IPR044946">
    <property type="entry name" value="Restrct_endonuc_typeI_TRD_sf"/>
</dbReference>
<dbReference type="CDD" id="cd17246">
    <property type="entry name" value="RMtype1_S_SonII-TRD2-CR2_like"/>
    <property type="match status" value="1"/>
</dbReference>
<dbReference type="PANTHER" id="PTHR30408">
    <property type="entry name" value="TYPE-1 RESTRICTION ENZYME ECOKI SPECIFICITY PROTEIN"/>
    <property type="match status" value="1"/>
</dbReference>
<dbReference type="Gene3D" id="3.90.220.20">
    <property type="entry name" value="DNA methylase specificity domains"/>
    <property type="match status" value="2"/>
</dbReference>
<evidence type="ECO:0000313" key="5">
    <source>
        <dbReference type="EMBL" id="KCV37041.1"/>
    </source>
</evidence>
<keyword evidence="2" id="KW-0680">Restriction system</keyword>
<organism evidence="5 6">
    <name type="scientific">Bordetella bronchiseptica 00-P-2796</name>
    <dbReference type="NCBI Taxonomy" id="1331199"/>
    <lineage>
        <taxon>Bacteria</taxon>
        <taxon>Pseudomonadati</taxon>
        <taxon>Pseudomonadota</taxon>
        <taxon>Betaproteobacteria</taxon>
        <taxon>Burkholderiales</taxon>
        <taxon>Alcaligenaceae</taxon>
        <taxon>Bordetella</taxon>
    </lineage>
</organism>
<dbReference type="EMBL" id="JGWH01000043">
    <property type="protein sequence ID" value="KCV37041.1"/>
    <property type="molecule type" value="Genomic_DNA"/>
</dbReference>
<dbReference type="SUPFAM" id="SSF116734">
    <property type="entry name" value="DNA methylase specificity domain"/>
    <property type="match status" value="2"/>
</dbReference>
<gene>
    <name evidence="5" type="ORF">L490_5216</name>
</gene>
<proteinExistence type="inferred from homology"/>
<protein>
    <submittedName>
        <fullName evidence="5">Type I restriction modification DNA specificity domain protein</fullName>
    </submittedName>
</protein>
<feature type="domain" description="Type I restriction modification DNA specificity" evidence="4">
    <location>
        <begin position="13"/>
        <end position="72"/>
    </location>
</feature>
<evidence type="ECO:0000256" key="2">
    <source>
        <dbReference type="ARBA" id="ARBA00022747"/>
    </source>
</evidence>
<comment type="caution">
    <text evidence="5">The sequence shown here is derived from an EMBL/GenBank/DDBJ whole genome shotgun (WGS) entry which is preliminary data.</text>
</comment>
<comment type="similarity">
    <text evidence="1">Belongs to the type-I restriction system S methylase family.</text>
</comment>
<reference evidence="5 6" key="1">
    <citation type="submission" date="2014-03" db="EMBL/GenBank/DDBJ databases">
        <title>Genome sequence of Bordetella bronchiseptica.</title>
        <authorList>
            <person name="Harvill E."/>
            <person name="Goodfield L.L."/>
            <person name="Ivanov Y.V."/>
            <person name="Meyer J.A."/>
            <person name="Muse S.J."/>
            <person name="Jacobs N."/>
            <person name="Bendor L."/>
            <person name="Smallridge W.E."/>
            <person name="Brinkac L.M."/>
            <person name="Sanka R."/>
            <person name="Kim M."/>
            <person name="Losada L."/>
        </authorList>
    </citation>
    <scope>NUCLEOTIDE SEQUENCE [LARGE SCALE GENOMIC DNA]</scope>
    <source>
        <strain evidence="5 6">00-P-2796</strain>
    </source>
</reference>
<name>A0ABR4RIX7_BORBO</name>
<accession>A0ABR4RIX7</accession>
<dbReference type="Pfam" id="PF01420">
    <property type="entry name" value="Methylase_S"/>
    <property type="match status" value="2"/>
</dbReference>
<dbReference type="Proteomes" id="UP000025756">
    <property type="component" value="Unassembled WGS sequence"/>
</dbReference>
<keyword evidence="3" id="KW-0238">DNA-binding</keyword>
<dbReference type="InterPro" id="IPR000055">
    <property type="entry name" value="Restrct_endonuc_typeI_TRD"/>
</dbReference>
<dbReference type="PANTHER" id="PTHR30408:SF12">
    <property type="entry name" value="TYPE I RESTRICTION ENZYME MJAVIII SPECIFICITY SUBUNIT"/>
    <property type="match status" value="1"/>
</dbReference>
<dbReference type="CDD" id="cd17252">
    <property type="entry name" value="RMtype1_S_EcoKI-TRD1-CR1_like"/>
    <property type="match status" value="1"/>
</dbReference>
<evidence type="ECO:0000259" key="4">
    <source>
        <dbReference type="Pfam" id="PF01420"/>
    </source>
</evidence>
<feature type="domain" description="Type I restriction modification DNA specificity" evidence="4">
    <location>
        <begin position="149"/>
        <end position="263"/>
    </location>
</feature>